<protein>
    <submittedName>
        <fullName evidence="1">Uncharacterized protein</fullName>
    </submittedName>
</protein>
<keyword evidence="2" id="KW-1185">Reference proteome</keyword>
<comment type="caution">
    <text evidence="1">The sequence shown here is derived from an EMBL/GenBank/DDBJ whole genome shotgun (WGS) entry which is preliminary data.</text>
</comment>
<dbReference type="Proteomes" id="UP001153069">
    <property type="component" value="Unassembled WGS sequence"/>
</dbReference>
<dbReference type="AlphaFoldDB" id="A0A9N8HUV6"/>
<reference evidence="1" key="1">
    <citation type="submission" date="2020-06" db="EMBL/GenBank/DDBJ databases">
        <authorList>
            <consortium name="Plant Systems Biology data submission"/>
        </authorList>
    </citation>
    <scope>NUCLEOTIDE SEQUENCE</scope>
    <source>
        <strain evidence="1">D6</strain>
    </source>
</reference>
<name>A0A9N8HUV6_9STRA</name>
<organism evidence="1 2">
    <name type="scientific">Seminavis robusta</name>
    <dbReference type="NCBI Taxonomy" id="568900"/>
    <lineage>
        <taxon>Eukaryota</taxon>
        <taxon>Sar</taxon>
        <taxon>Stramenopiles</taxon>
        <taxon>Ochrophyta</taxon>
        <taxon>Bacillariophyta</taxon>
        <taxon>Bacillariophyceae</taxon>
        <taxon>Bacillariophycidae</taxon>
        <taxon>Naviculales</taxon>
        <taxon>Naviculaceae</taxon>
        <taxon>Seminavis</taxon>
    </lineage>
</organism>
<evidence type="ECO:0000313" key="1">
    <source>
        <dbReference type="EMBL" id="CAB9528218.1"/>
    </source>
</evidence>
<accession>A0A9N8HUV6</accession>
<dbReference type="EMBL" id="CAICTM010002172">
    <property type="protein sequence ID" value="CAB9528218.1"/>
    <property type="molecule type" value="Genomic_DNA"/>
</dbReference>
<sequence>MLDWKDVLPILKESTKTVTDPQASVVEEQLIEGFWMLHRKWFDQGRASGDHLPTRCDLCHNVLNAIIKVVVNNWNSADSWRLQQDDNFTKAQEYLIDLWSLWYDMWIDLLQLPVGVDEDIGSIGTMGYKVLWLSRDMGHEATSTNNIHDNENNKQQTLVYPAHLLALVDPTATWFHAWVVRMTPVELVRLANFEQVCPDLWQRANTDDGTTKKVFLLQHQSNAVLLPVAMRQHSLSMIRSILACTRLQWFPAACTWENKSSMAPKQPQQPLTLDKLKQECEEFTGLPGKPDGNQSYADILKPYCGISAEQSTALLDLFLKVGDLSGAHELDQDKVQPIAAICAEAIETILLGMPLIQGEEAASSNWMSQHQDRCGKKDKTCFEKLLARVLKNIEP</sequence>
<evidence type="ECO:0000313" key="2">
    <source>
        <dbReference type="Proteomes" id="UP001153069"/>
    </source>
</evidence>
<proteinExistence type="predicted"/>
<gene>
    <name evidence="1" type="ORF">SEMRO_2174_G317660.1</name>
</gene>